<accession>A0A1Y2MCS2</accession>
<dbReference type="GO" id="GO:0016787">
    <property type="term" value="F:hydrolase activity"/>
    <property type="evidence" value="ECO:0007669"/>
    <property type="project" value="UniProtKB-KW"/>
</dbReference>
<protein>
    <recommendedName>
        <fullName evidence="8">Fungal lipase-like domain-containing protein</fullName>
    </recommendedName>
</protein>
<evidence type="ECO:0000313" key="6">
    <source>
        <dbReference type="EMBL" id="OSS53933.1"/>
    </source>
</evidence>
<dbReference type="GO" id="GO:0016042">
    <property type="term" value="P:lipid catabolic process"/>
    <property type="evidence" value="ECO:0007669"/>
    <property type="project" value="InterPro"/>
</dbReference>
<keyword evidence="1 3" id="KW-0732">Signal</keyword>
<dbReference type="InterPro" id="IPR051299">
    <property type="entry name" value="AB_hydrolase_lip/est"/>
</dbReference>
<gene>
    <name evidence="6" type="ORF">B5807_01319</name>
</gene>
<sequence>MSSILRIGAVLLGAISLVTAAPVEVEKRAVAANTLDQLDFFSQYSAAAYCVGNNNSPNTKITCPQGNCARVEAANTTTLTEFENSIKSDVTGFVATDSTNKLIVLSFRGSRSVRNWLTNLNFPIAPTTICSTCGSSIGFWQSWLEAQTNVLGAIKTAQTQHPDYKVVATGHSLGGALASLAAAVLRAQGTTVDLYTYGAPKVGLQGLSDFLSATDKGATFRVTHKNDPVPKLPPALLGYRHTSPEYYVVSGNDVVPTTGDVNVLTGSLNLKGNEGDFGLDVDAHLWYFGDISGCDGSPGIEIRDLVQREG</sequence>
<dbReference type="OMA" id="GCEVHDG"/>
<dbReference type="Pfam" id="PF03893">
    <property type="entry name" value="Lipase3_N"/>
    <property type="match status" value="1"/>
</dbReference>
<evidence type="ECO:0000259" key="5">
    <source>
        <dbReference type="Pfam" id="PF03893"/>
    </source>
</evidence>
<dbReference type="AlphaFoldDB" id="A0A1Y2MCS2"/>
<feature type="signal peptide" evidence="3">
    <location>
        <begin position="1"/>
        <end position="20"/>
    </location>
</feature>
<dbReference type="SUPFAM" id="SSF53474">
    <property type="entry name" value="alpha/beta-Hydrolases"/>
    <property type="match status" value="1"/>
</dbReference>
<evidence type="ECO:0000256" key="1">
    <source>
        <dbReference type="ARBA" id="ARBA00022729"/>
    </source>
</evidence>
<evidence type="ECO:0000313" key="7">
    <source>
        <dbReference type="Proteomes" id="UP000193240"/>
    </source>
</evidence>
<feature type="domain" description="Fungal lipase-type" evidence="4">
    <location>
        <begin position="104"/>
        <end position="235"/>
    </location>
</feature>
<dbReference type="InterPro" id="IPR005592">
    <property type="entry name" value="Mono/diacylglycerol_lipase_N"/>
</dbReference>
<keyword evidence="7" id="KW-1185">Reference proteome</keyword>
<evidence type="ECO:0000256" key="3">
    <source>
        <dbReference type="SAM" id="SignalP"/>
    </source>
</evidence>
<dbReference type="InterPro" id="IPR029058">
    <property type="entry name" value="AB_hydrolase_fold"/>
</dbReference>
<reference evidence="6 7" key="1">
    <citation type="journal article" date="2017" name="Genome Announc.">
        <title>Genome sequence of the saprophytic ascomycete Epicoccum nigrum ICMP 19927 strain isolated from New Zealand.</title>
        <authorList>
            <person name="Fokin M."/>
            <person name="Fleetwood D."/>
            <person name="Weir B.S."/>
            <person name="Villas-Boas S.G."/>
        </authorList>
    </citation>
    <scope>NUCLEOTIDE SEQUENCE [LARGE SCALE GENOMIC DNA]</scope>
    <source>
        <strain evidence="6 7">ICMP 19927</strain>
    </source>
</reference>
<feature type="domain" description="Mono-/di-acylglycerol lipase N-terminal" evidence="5">
    <location>
        <begin position="22"/>
        <end position="77"/>
    </location>
</feature>
<dbReference type="Pfam" id="PF01764">
    <property type="entry name" value="Lipase_3"/>
    <property type="match status" value="1"/>
</dbReference>
<name>A0A1Y2MCS2_EPING</name>
<evidence type="ECO:0008006" key="8">
    <source>
        <dbReference type="Google" id="ProtNLM"/>
    </source>
</evidence>
<keyword evidence="2" id="KW-0378">Hydrolase</keyword>
<evidence type="ECO:0000259" key="4">
    <source>
        <dbReference type="Pfam" id="PF01764"/>
    </source>
</evidence>
<proteinExistence type="predicted"/>
<dbReference type="Gene3D" id="3.40.50.1820">
    <property type="entry name" value="alpha/beta hydrolase"/>
    <property type="match status" value="1"/>
</dbReference>
<dbReference type="Proteomes" id="UP000193240">
    <property type="component" value="Unassembled WGS sequence"/>
</dbReference>
<feature type="chain" id="PRO_5012688945" description="Fungal lipase-like domain-containing protein" evidence="3">
    <location>
        <begin position="21"/>
        <end position="310"/>
    </location>
</feature>
<dbReference type="SMR" id="A0A1Y2MCS2"/>
<dbReference type="EMBL" id="KZ107838">
    <property type="protein sequence ID" value="OSS53933.1"/>
    <property type="molecule type" value="Genomic_DNA"/>
</dbReference>
<organism evidence="6 7">
    <name type="scientific">Epicoccum nigrum</name>
    <name type="common">Soil fungus</name>
    <name type="synonym">Epicoccum purpurascens</name>
    <dbReference type="NCBI Taxonomy" id="105696"/>
    <lineage>
        <taxon>Eukaryota</taxon>
        <taxon>Fungi</taxon>
        <taxon>Dikarya</taxon>
        <taxon>Ascomycota</taxon>
        <taxon>Pezizomycotina</taxon>
        <taxon>Dothideomycetes</taxon>
        <taxon>Pleosporomycetidae</taxon>
        <taxon>Pleosporales</taxon>
        <taxon>Pleosporineae</taxon>
        <taxon>Didymellaceae</taxon>
        <taxon>Epicoccum</taxon>
    </lineage>
</organism>
<dbReference type="PANTHER" id="PTHR46640:SF1">
    <property type="entry name" value="FUNGAL LIPASE-LIKE DOMAIN-CONTAINING PROTEIN-RELATED"/>
    <property type="match status" value="1"/>
</dbReference>
<dbReference type="InParanoid" id="A0A1Y2MCS2"/>
<dbReference type="STRING" id="105696.A0A1Y2MCS2"/>
<dbReference type="InterPro" id="IPR002921">
    <property type="entry name" value="Fungal_lipase-type"/>
</dbReference>
<evidence type="ECO:0000256" key="2">
    <source>
        <dbReference type="ARBA" id="ARBA00022801"/>
    </source>
</evidence>
<dbReference type="CDD" id="cd00519">
    <property type="entry name" value="Lipase_3"/>
    <property type="match status" value="1"/>
</dbReference>
<dbReference type="PANTHER" id="PTHR46640">
    <property type="entry name" value="TRIACYLGLYCEROL LIPASE, PUTATIVE (AFU_ORTHOLOGUE AFUA_6G06510)-RELATED"/>
    <property type="match status" value="1"/>
</dbReference>